<dbReference type="FunFam" id="1.10.10.10:FF:000018">
    <property type="entry name" value="DNA-binding response regulator ResD"/>
    <property type="match status" value="1"/>
</dbReference>
<evidence type="ECO:0000256" key="3">
    <source>
        <dbReference type="ARBA" id="ARBA00023012"/>
    </source>
</evidence>
<dbReference type="Proteomes" id="UP000190140">
    <property type="component" value="Unassembled WGS sequence"/>
</dbReference>
<dbReference type="InterPro" id="IPR001867">
    <property type="entry name" value="OmpR/PhoB-type_DNA-bd"/>
</dbReference>
<comment type="caution">
    <text evidence="12">The sequence shown here is derived from an EMBL/GenBank/DDBJ whole genome shotgun (WGS) entry which is preliminary data.</text>
</comment>
<dbReference type="Gene3D" id="1.10.10.10">
    <property type="entry name" value="Winged helix-like DNA-binding domain superfamily/Winged helix DNA-binding domain"/>
    <property type="match status" value="1"/>
</dbReference>
<keyword evidence="5 9" id="KW-0238">DNA-binding</keyword>
<dbReference type="SMART" id="SM00448">
    <property type="entry name" value="REC"/>
    <property type="match status" value="1"/>
</dbReference>
<dbReference type="EMBL" id="MZGW01000002">
    <property type="protein sequence ID" value="OPJ56292.1"/>
    <property type="molecule type" value="Genomic_DNA"/>
</dbReference>
<dbReference type="InterPro" id="IPR011006">
    <property type="entry name" value="CheY-like_superfamily"/>
</dbReference>
<accession>A0A1V4I8H9</accession>
<sequence>MNKKVLVIEDEDKITNIIKSYLEKENFDVYISKDGLSGIETFNRVSPDIVILDLMLPQISGEDVCKKIRVSSLVPIIMLTAKSDEESKLEGFALGADDYVTKPFSPRELVSRVKALLRRIENKNSILADVISFNNELEIDTRKQEVRKNGSLIFLTPNEYKVLITLASNPEQVFSREVLIEKAFGFDYDGFYRTIDTHIKNIRQKIEDNPKSPSYIQTVYGVGYKFGGK</sequence>
<evidence type="ECO:0000256" key="6">
    <source>
        <dbReference type="ARBA" id="ARBA00023163"/>
    </source>
</evidence>
<dbReference type="InterPro" id="IPR016032">
    <property type="entry name" value="Sig_transdc_resp-reg_C-effctor"/>
</dbReference>
<feature type="domain" description="Response regulatory" evidence="10">
    <location>
        <begin position="4"/>
        <end position="117"/>
    </location>
</feature>
<evidence type="ECO:0000256" key="9">
    <source>
        <dbReference type="PROSITE-ProRule" id="PRU01091"/>
    </source>
</evidence>
<keyword evidence="3" id="KW-0902">Two-component regulatory system</keyword>
<dbReference type="PROSITE" id="PS51755">
    <property type="entry name" value="OMPR_PHOB"/>
    <property type="match status" value="1"/>
</dbReference>
<dbReference type="STRING" id="29349.CLOTH_06960"/>
<name>A0A1V4I8H9_9FIRM</name>
<dbReference type="GO" id="GO:0000976">
    <property type="term" value="F:transcription cis-regulatory region binding"/>
    <property type="evidence" value="ECO:0007669"/>
    <property type="project" value="TreeGrafter"/>
</dbReference>
<organism evidence="12 13">
    <name type="scientific">Alkalithermobacter paradoxus</name>
    <dbReference type="NCBI Taxonomy" id="29349"/>
    <lineage>
        <taxon>Bacteria</taxon>
        <taxon>Bacillati</taxon>
        <taxon>Bacillota</taxon>
        <taxon>Clostridia</taxon>
        <taxon>Peptostreptococcales</taxon>
        <taxon>Tepidibacteraceae</taxon>
        <taxon>Alkalithermobacter</taxon>
    </lineage>
</organism>
<dbReference type="GO" id="GO:0000156">
    <property type="term" value="F:phosphorelay response regulator activity"/>
    <property type="evidence" value="ECO:0007669"/>
    <property type="project" value="TreeGrafter"/>
</dbReference>
<dbReference type="FunFam" id="3.40.50.2300:FF:000001">
    <property type="entry name" value="DNA-binding response regulator PhoB"/>
    <property type="match status" value="1"/>
</dbReference>
<evidence type="ECO:0000259" key="11">
    <source>
        <dbReference type="PROSITE" id="PS51755"/>
    </source>
</evidence>
<keyword evidence="6" id="KW-0804">Transcription</keyword>
<evidence type="ECO:0000256" key="7">
    <source>
        <dbReference type="ARBA" id="ARBA00024867"/>
    </source>
</evidence>
<dbReference type="Pfam" id="PF00072">
    <property type="entry name" value="Response_reg"/>
    <property type="match status" value="1"/>
</dbReference>
<evidence type="ECO:0000313" key="12">
    <source>
        <dbReference type="EMBL" id="OPJ56292.1"/>
    </source>
</evidence>
<dbReference type="SUPFAM" id="SSF52172">
    <property type="entry name" value="CheY-like"/>
    <property type="match status" value="1"/>
</dbReference>
<dbReference type="PROSITE" id="PS50110">
    <property type="entry name" value="RESPONSE_REGULATORY"/>
    <property type="match status" value="1"/>
</dbReference>
<feature type="modified residue" description="4-aspartylphosphate" evidence="8">
    <location>
        <position position="53"/>
    </location>
</feature>
<dbReference type="Pfam" id="PF00486">
    <property type="entry name" value="Trans_reg_C"/>
    <property type="match status" value="1"/>
</dbReference>
<dbReference type="InterPro" id="IPR036388">
    <property type="entry name" value="WH-like_DNA-bd_sf"/>
</dbReference>
<gene>
    <name evidence="12" type="primary">srrA</name>
    <name evidence="12" type="ORF">CLOTH_06960</name>
</gene>
<feature type="domain" description="OmpR/PhoB-type" evidence="11">
    <location>
        <begin position="128"/>
        <end position="228"/>
    </location>
</feature>
<keyword evidence="13" id="KW-1185">Reference proteome</keyword>
<dbReference type="Gene3D" id="3.40.50.2300">
    <property type="match status" value="1"/>
</dbReference>
<dbReference type="SUPFAM" id="SSF46894">
    <property type="entry name" value="C-terminal effector domain of the bipartite response regulators"/>
    <property type="match status" value="1"/>
</dbReference>
<dbReference type="RefSeq" id="WP_079411266.1">
    <property type="nucleotide sequence ID" value="NZ_MZGW01000002.1"/>
</dbReference>
<evidence type="ECO:0000256" key="2">
    <source>
        <dbReference type="ARBA" id="ARBA00022553"/>
    </source>
</evidence>
<feature type="DNA-binding region" description="OmpR/PhoB-type" evidence="9">
    <location>
        <begin position="128"/>
        <end position="228"/>
    </location>
</feature>
<dbReference type="InterPro" id="IPR039420">
    <property type="entry name" value="WalR-like"/>
</dbReference>
<evidence type="ECO:0000256" key="1">
    <source>
        <dbReference type="ARBA" id="ARBA00018672"/>
    </source>
</evidence>
<dbReference type="CDD" id="cd00383">
    <property type="entry name" value="trans_reg_C"/>
    <property type="match status" value="1"/>
</dbReference>
<dbReference type="PANTHER" id="PTHR48111:SF73">
    <property type="entry name" value="ALKALINE PHOSPHATASE SYNTHESIS TRANSCRIPTIONAL REGULATORY PROTEIN PHOP"/>
    <property type="match status" value="1"/>
</dbReference>
<keyword evidence="4" id="KW-0805">Transcription regulation</keyword>
<reference evidence="12 13" key="1">
    <citation type="submission" date="2017-03" db="EMBL/GenBank/DDBJ databases">
        <title>Genome sequence of Clostridium thermoalcaliphilum DSM 7309.</title>
        <authorList>
            <person name="Poehlein A."/>
            <person name="Daniel R."/>
        </authorList>
    </citation>
    <scope>NUCLEOTIDE SEQUENCE [LARGE SCALE GENOMIC DNA]</scope>
    <source>
        <strain evidence="12 13">DSM 7309</strain>
    </source>
</reference>
<proteinExistence type="predicted"/>
<dbReference type="GO" id="GO:0006355">
    <property type="term" value="P:regulation of DNA-templated transcription"/>
    <property type="evidence" value="ECO:0007669"/>
    <property type="project" value="InterPro"/>
</dbReference>
<keyword evidence="2 8" id="KW-0597">Phosphoprotein</keyword>
<evidence type="ECO:0000256" key="8">
    <source>
        <dbReference type="PROSITE-ProRule" id="PRU00169"/>
    </source>
</evidence>
<dbReference type="PANTHER" id="PTHR48111">
    <property type="entry name" value="REGULATOR OF RPOS"/>
    <property type="match status" value="1"/>
</dbReference>
<dbReference type="GO" id="GO:0032993">
    <property type="term" value="C:protein-DNA complex"/>
    <property type="evidence" value="ECO:0007669"/>
    <property type="project" value="TreeGrafter"/>
</dbReference>
<protein>
    <recommendedName>
        <fullName evidence="1">Stage 0 sporulation protein A homolog</fullName>
    </recommendedName>
</protein>
<evidence type="ECO:0000256" key="5">
    <source>
        <dbReference type="ARBA" id="ARBA00023125"/>
    </source>
</evidence>
<dbReference type="GO" id="GO:0005829">
    <property type="term" value="C:cytosol"/>
    <property type="evidence" value="ECO:0007669"/>
    <property type="project" value="TreeGrafter"/>
</dbReference>
<dbReference type="CDD" id="cd17574">
    <property type="entry name" value="REC_OmpR"/>
    <property type="match status" value="1"/>
</dbReference>
<dbReference type="AlphaFoldDB" id="A0A1V4I8H9"/>
<evidence type="ECO:0000313" key="13">
    <source>
        <dbReference type="Proteomes" id="UP000190140"/>
    </source>
</evidence>
<dbReference type="OrthoDB" id="9802426at2"/>
<comment type="function">
    <text evidence="7">May play the central regulatory role in sporulation. It may be an element of the effector pathway responsible for the activation of sporulation genes in response to nutritional stress. Spo0A may act in concert with spo0H (a sigma factor) to control the expression of some genes that are critical to the sporulation process.</text>
</comment>
<evidence type="ECO:0000259" key="10">
    <source>
        <dbReference type="PROSITE" id="PS50110"/>
    </source>
</evidence>
<dbReference type="Gene3D" id="6.10.250.690">
    <property type="match status" value="1"/>
</dbReference>
<evidence type="ECO:0000256" key="4">
    <source>
        <dbReference type="ARBA" id="ARBA00023015"/>
    </source>
</evidence>
<dbReference type="InterPro" id="IPR001789">
    <property type="entry name" value="Sig_transdc_resp-reg_receiver"/>
</dbReference>
<dbReference type="SMART" id="SM00862">
    <property type="entry name" value="Trans_reg_C"/>
    <property type="match status" value="1"/>
</dbReference>